<protein>
    <recommendedName>
        <fullName evidence="5 14">Pyruvate kinase</fullName>
        <ecNumber evidence="5 14">2.7.1.40</ecNumber>
    </recommendedName>
</protein>
<evidence type="ECO:0000256" key="6">
    <source>
        <dbReference type="ARBA" id="ARBA00022679"/>
    </source>
</evidence>
<evidence type="ECO:0000313" key="18">
    <source>
        <dbReference type="Proteomes" id="UP000019763"/>
    </source>
</evidence>
<evidence type="ECO:0000256" key="1">
    <source>
        <dbReference type="ARBA" id="ARBA00001946"/>
    </source>
</evidence>
<evidence type="ECO:0000259" key="15">
    <source>
        <dbReference type="Pfam" id="PF00224"/>
    </source>
</evidence>
<dbReference type="Gene3D" id="2.40.33.10">
    <property type="entry name" value="PK beta-barrel domain-like"/>
    <property type="match status" value="1"/>
</dbReference>
<dbReference type="InterPro" id="IPR015795">
    <property type="entry name" value="Pyrv_Knase_C"/>
</dbReference>
<dbReference type="SUPFAM" id="SSF51621">
    <property type="entry name" value="Phosphoenolpyruvate/pyruvate domain"/>
    <property type="match status" value="1"/>
</dbReference>
<dbReference type="Gene3D" id="3.20.20.60">
    <property type="entry name" value="Phosphoenolpyruvate-binding domains"/>
    <property type="match status" value="1"/>
</dbReference>
<keyword evidence="7" id="KW-0479">Metal-binding</keyword>
<evidence type="ECO:0000256" key="4">
    <source>
        <dbReference type="ARBA" id="ARBA00008663"/>
    </source>
</evidence>
<evidence type="ECO:0000256" key="2">
    <source>
        <dbReference type="ARBA" id="ARBA00001958"/>
    </source>
</evidence>
<name>A0A023B9A4_GRENI</name>
<comment type="cofactor">
    <cofactor evidence="2">
        <name>K(+)</name>
        <dbReference type="ChEBI" id="CHEBI:29103"/>
    </cofactor>
</comment>
<dbReference type="AlphaFoldDB" id="A0A023B9A4"/>
<dbReference type="FunFam" id="2.40.33.10:FF:000001">
    <property type="entry name" value="Pyruvate kinase"/>
    <property type="match status" value="1"/>
</dbReference>
<evidence type="ECO:0000256" key="3">
    <source>
        <dbReference type="ARBA" id="ARBA00004997"/>
    </source>
</evidence>
<keyword evidence="8" id="KW-0547">Nucleotide-binding</keyword>
<dbReference type="eggNOG" id="KOG2323">
    <property type="taxonomic scope" value="Eukaryota"/>
</dbReference>
<evidence type="ECO:0000256" key="10">
    <source>
        <dbReference type="ARBA" id="ARBA00022840"/>
    </source>
</evidence>
<evidence type="ECO:0000256" key="5">
    <source>
        <dbReference type="ARBA" id="ARBA00012142"/>
    </source>
</evidence>
<keyword evidence="6 14" id="KW-0808">Transferase</keyword>
<dbReference type="GO" id="GO:0016301">
    <property type="term" value="F:kinase activity"/>
    <property type="evidence" value="ECO:0007669"/>
    <property type="project" value="UniProtKB-KW"/>
</dbReference>
<dbReference type="InterPro" id="IPR001697">
    <property type="entry name" value="Pyr_Knase"/>
</dbReference>
<evidence type="ECO:0000313" key="17">
    <source>
        <dbReference type="EMBL" id="EZG72377.1"/>
    </source>
</evidence>
<keyword evidence="11 14" id="KW-0460">Magnesium</keyword>
<comment type="cofactor">
    <cofactor evidence="1">
        <name>Mg(2+)</name>
        <dbReference type="ChEBI" id="CHEBI:18420"/>
    </cofactor>
</comment>
<dbReference type="SUPFAM" id="SSF52935">
    <property type="entry name" value="PK C-terminal domain-like"/>
    <property type="match status" value="1"/>
</dbReference>
<dbReference type="InterPro" id="IPR015793">
    <property type="entry name" value="Pyrv_Knase_brl"/>
</dbReference>
<comment type="similarity">
    <text evidence="4 14">Belongs to the pyruvate kinase family.</text>
</comment>
<dbReference type="RefSeq" id="XP_011129775.1">
    <property type="nucleotide sequence ID" value="XM_011131473.1"/>
</dbReference>
<dbReference type="InterPro" id="IPR040442">
    <property type="entry name" value="Pyrv_kinase-like_dom_sf"/>
</dbReference>
<evidence type="ECO:0000256" key="7">
    <source>
        <dbReference type="ARBA" id="ARBA00022723"/>
    </source>
</evidence>
<keyword evidence="12 14" id="KW-0324">Glycolysis</keyword>
<dbReference type="Proteomes" id="UP000019763">
    <property type="component" value="Unassembled WGS sequence"/>
</dbReference>
<keyword evidence="13 17" id="KW-0670">Pyruvate</keyword>
<dbReference type="PANTHER" id="PTHR11817">
    <property type="entry name" value="PYRUVATE KINASE"/>
    <property type="match status" value="1"/>
</dbReference>
<dbReference type="Pfam" id="PF02887">
    <property type="entry name" value="PK_C"/>
    <property type="match status" value="1"/>
</dbReference>
<feature type="domain" description="Pyruvate kinase barrel" evidence="15">
    <location>
        <begin position="28"/>
        <end position="353"/>
    </location>
</feature>
<comment type="catalytic activity">
    <reaction evidence="14">
        <text>pyruvate + ATP = phosphoenolpyruvate + ADP + H(+)</text>
        <dbReference type="Rhea" id="RHEA:18157"/>
        <dbReference type="ChEBI" id="CHEBI:15361"/>
        <dbReference type="ChEBI" id="CHEBI:15378"/>
        <dbReference type="ChEBI" id="CHEBI:30616"/>
        <dbReference type="ChEBI" id="CHEBI:58702"/>
        <dbReference type="ChEBI" id="CHEBI:456216"/>
        <dbReference type="EC" id="2.7.1.40"/>
    </reaction>
</comment>
<dbReference type="InterPro" id="IPR015806">
    <property type="entry name" value="Pyrv_Knase_insert_dom_sf"/>
</dbReference>
<evidence type="ECO:0000256" key="11">
    <source>
        <dbReference type="ARBA" id="ARBA00022842"/>
    </source>
</evidence>
<evidence type="ECO:0000256" key="12">
    <source>
        <dbReference type="ARBA" id="ARBA00023152"/>
    </source>
</evidence>
<dbReference type="OrthoDB" id="108365at2759"/>
<gene>
    <name evidence="17" type="ORF">GNI_051200</name>
</gene>
<dbReference type="GeneID" id="22911897"/>
<dbReference type="EC" id="2.7.1.40" evidence="5 14"/>
<proteinExistence type="inferred from homology"/>
<dbReference type="PRINTS" id="PR01050">
    <property type="entry name" value="PYRUVTKNASE"/>
</dbReference>
<evidence type="ECO:0000256" key="14">
    <source>
        <dbReference type="RuleBase" id="RU000504"/>
    </source>
</evidence>
<organism evidence="17 18">
    <name type="scientific">Gregarina niphandrodes</name>
    <name type="common">Septate eugregarine</name>
    <dbReference type="NCBI Taxonomy" id="110365"/>
    <lineage>
        <taxon>Eukaryota</taxon>
        <taxon>Sar</taxon>
        <taxon>Alveolata</taxon>
        <taxon>Apicomplexa</taxon>
        <taxon>Conoidasida</taxon>
        <taxon>Gregarinasina</taxon>
        <taxon>Eugregarinorida</taxon>
        <taxon>Gregarinidae</taxon>
        <taxon>Gregarina</taxon>
    </lineage>
</organism>
<dbReference type="Gene3D" id="3.40.1380.20">
    <property type="entry name" value="Pyruvate kinase, C-terminal domain"/>
    <property type="match status" value="1"/>
</dbReference>
<evidence type="ECO:0000256" key="9">
    <source>
        <dbReference type="ARBA" id="ARBA00022777"/>
    </source>
</evidence>
<dbReference type="NCBIfam" id="NF004978">
    <property type="entry name" value="PRK06354.1"/>
    <property type="match status" value="1"/>
</dbReference>
<keyword evidence="18" id="KW-1185">Reference proteome</keyword>
<reference evidence="17" key="1">
    <citation type="submission" date="2013-12" db="EMBL/GenBank/DDBJ databases">
        <authorList>
            <person name="Omoto C.K."/>
            <person name="Sibley D."/>
            <person name="Venepally P."/>
            <person name="Hadjithomas M."/>
            <person name="Karamycheva S."/>
            <person name="Brunk B."/>
            <person name="Roos D."/>
            <person name="Caler E."/>
            <person name="Lorenzi H."/>
        </authorList>
    </citation>
    <scope>NUCLEOTIDE SEQUENCE</scope>
</reference>
<feature type="domain" description="Pyruvate kinase C-terminal" evidence="16">
    <location>
        <begin position="388"/>
        <end position="493"/>
    </location>
</feature>
<keyword evidence="10" id="KW-0067">ATP-binding</keyword>
<keyword evidence="9 14" id="KW-0418">Kinase</keyword>
<accession>A0A023B9A4</accession>
<sequence>MSQLSNQCQNISLSDVFATRTEADRAHRRTKIVCTLGPASWNVETLVEMMDAGMDICRFNFSHGDHETHGKALALVKEAQAQRPHKNIGLLLDTKGPEIRTGFFRDDLKSIELKKGQDLKIVTDYSFKGDSTCIACTYEKLPQTVKPGSQILIADGSLSVEVKEVQKDYVVTTVMNDAKIGERKNMNLPGAKVDLPVCGEREIKDFLEFGIPNKMHYIAASFVQCAQDIRDIRQILGEAGKHFKIIPKIENQEGLQNFDEILEECDGVMIARGDMGMEIPLEKVFLAQKMIIAKCNAVGKPVIVATQMLESMISAPRPTRAEVSDVANAVLDGCDAVMLSGESANGQFPVNAVRMLAHTALEAESCQDPAALFRAIHGATKGEKSVSESVACAAIEAAADVSADVLIVQTLSGNTARLMAKYRSNATVVAVSPCDFTVAQTTLLRGVIGVKGETIEDGIAAAKTRGLLKTGDKYVAVHGLTPCPGKSNLMKVLTA</sequence>
<comment type="pathway">
    <text evidence="3 14">Carbohydrate degradation; glycolysis; pyruvate from D-glyceraldehyde 3-phosphate: step 5/5.</text>
</comment>
<evidence type="ECO:0000256" key="13">
    <source>
        <dbReference type="ARBA" id="ARBA00023317"/>
    </source>
</evidence>
<dbReference type="VEuPathDB" id="CryptoDB:GNI_051200"/>
<dbReference type="InterPro" id="IPR011037">
    <property type="entry name" value="Pyrv_Knase-like_insert_dom_sf"/>
</dbReference>
<dbReference type="GO" id="GO:0030955">
    <property type="term" value="F:potassium ion binding"/>
    <property type="evidence" value="ECO:0007669"/>
    <property type="project" value="InterPro"/>
</dbReference>
<dbReference type="GO" id="GO:0000287">
    <property type="term" value="F:magnesium ion binding"/>
    <property type="evidence" value="ECO:0007669"/>
    <property type="project" value="InterPro"/>
</dbReference>
<dbReference type="GO" id="GO:0004743">
    <property type="term" value="F:pyruvate kinase activity"/>
    <property type="evidence" value="ECO:0007669"/>
    <property type="project" value="UniProtKB-EC"/>
</dbReference>
<evidence type="ECO:0000259" key="16">
    <source>
        <dbReference type="Pfam" id="PF02887"/>
    </source>
</evidence>
<dbReference type="SUPFAM" id="SSF50800">
    <property type="entry name" value="PK beta-barrel domain-like"/>
    <property type="match status" value="1"/>
</dbReference>
<dbReference type="InterPro" id="IPR036918">
    <property type="entry name" value="Pyrv_Knase_C_sf"/>
</dbReference>
<dbReference type="NCBIfam" id="TIGR01064">
    <property type="entry name" value="pyruv_kin"/>
    <property type="match status" value="1"/>
</dbReference>
<dbReference type="Pfam" id="PF00224">
    <property type="entry name" value="PK"/>
    <property type="match status" value="1"/>
</dbReference>
<dbReference type="UniPathway" id="UPA00109">
    <property type="reaction ID" value="UER00188"/>
</dbReference>
<dbReference type="InterPro" id="IPR015813">
    <property type="entry name" value="Pyrv/PenolPyrv_kinase-like_dom"/>
</dbReference>
<dbReference type="EMBL" id="AFNH02000391">
    <property type="protein sequence ID" value="EZG72377.1"/>
    <property type="molecule type" value="Genomic_DNA"/>
</dbReference>
<evidence type="ECO:0000256" key="8">
    <source>
        <dbReference type="ARBA" id="ARBA00022741"/>
    </source>
</evidence>
<dbReference type="GO" id="GO:0005524">
    <property type="term" value="F:ATP binding"/>
    <property type="evidence" value="ECO:0007669"/>
    <property type="project" value="UniProtKB-KW"/>
</dbReference>
<dbReference type="FunFam" id="3.20.20.60:FF:000025">
    <property type="entry name" value="Pyruvate kinase"/>
    <property type="match status" value="1"/>
</dbReference>
<dbReference type="OMA" id="NTMHVVP"/>
<comment type="caution">
    <text evidence="17">The sequence shown here is derived from an EMBL/GenBank/DDBJ whole genome shotgun (WGS) entry which is preliminary data.</text>
</comment>
<dbReference type="NCBIfam" id="NF004491">
    <property type="entry name" value="PRK05826.1"/>
    <property type="match status" value="1"/>
</dbReference>